<dbReference type="PANTHER" id="PTHR32071">
    <property type="entry name" value="TRANSCRIPTIONAL REGULATORY PROTEIN"/>
    <property type="match status" value="1"/>
</dbReference>
<reference evidence="16" key="1">
    <citation type="submission" date="2017-03" db="EMBL/GenBank/DDBJ databases">
        <authorList>
            <person name="Rodrigo-Torres L."/>
            <person name="Arahal R.D."/>
            <person name="Lucena T."/>
        </authorList>
    </citation>
    <scope>NUCLEOTIDE SEQUENCE [LARGE SCALE GENOMIC DNA]</scope>
    <source>
        <strain evidence="16">CECT 8370</strain>
    </source>
</reference>
<dbReference type="GO" id="GO:0003677">
    <property type="term" value="F:DNA binding"/>
    <property type="evidence" value="ECO:0007669"/>
    <property type="project" value="UniProtKB-KW"/>
</dbReference>
<keyword evidence="15" id="KW-0456">Lyase</keyword>
<dbReference type="SUPFAM" id="SSF55785">
    <property type="entry name" value="PYP-like sensor domain (PAS domain)"/>
    <property type="match status" value="2"/>
</dbReference>
<evidence type="ECO:0000256" key="10">
    <source>
        <dbReference type="ARBA" id="ARBA00023163"/>
    </source>
</evidence>
<keyword evidence="5" id="KW-0067">ATP-binding</keyword>
<evidence type="ECO:0000259" key="12">
    <source>
        <dbReference type="PROSITE" id="PS50045"/>
    </source>
</evidence>
<comment type="function">
    <text evidence="1">Required for activation of most nif operons, which are directly involved in nitrogen fixation.</text>
</comment>
<keyword evidence="4" id="KW-0547">Nucleotide-binding</keyword>
<evidence type="ECO:0000313" key="16">
    <source>
        <dbReference type="Proteomes" id="UP000194012"/>
    </source>
</evidence>
<dbReference type="FunFam" id="3.40.50.300:FF:000006">
    <property type="entry name" value="DNA-binding transcriptional regulator NtrC"/>
    <property type="match status" value="1"/>
</dbReference>
<evidence type="ECO:0000256" key="4">
    <source>
        <dbReference type="ARBA" id="ARBA00022741"/>
    </source>
</evidence>
<keyword evidence="7" id="KW-0805">Transcription regulation</keyword>
<keyword evidence="11" id="KW-0175">Coiled coil</keyword>
<dbReference type="PROSITE" id="PS50045">
    <property type="entry name" value="SIGMA54_INTERACT_4"/>
    <property type="match status" value="1"/>
</dbReference>
<dbReference type="Proteomes" id="UP000194012">
    <property type="component" value="Unassembled WGS sequence"/>
</dbReference>
<dbReference type="Gene3D" id="1.10.8.60">
    <property type="match status" value="1"/>
</dbReference>
<dbReference type="InterPro" id="IPR013767">
    <property type="entry name" value="PAS_fold"/>
</dbReference>
<evidence type="ECO:0000256" key="2">
    <source>
        <dbReference type="ARBA" id="ARBA00011135"/>
    </source>
</evidence>
<evidence type="ECO:0000259" key="13">
    <source>
        <dbReference type="PROSITE" id="PS50112"/>
    </source>
</evidence>
<evidence type="ECO:0000256" key="7">
    <source>
        <dbReference type="ARBA" id="ARBA00023015"/>
    </source>
</evidence>
<dbReference type="Pfam" id="PF25601">
    <property type="entry name" value="AAA_lid_14"/>
    <property type="match status" value="1"/>
</dbReference>
<dbReference type="InterPro" id="IPR027417">
    <property type="entry name" value="P-loop_NTPase"/>
</dbReference>
<evidence type="ECO:0000256" key="1">
    <source>
        <dbReference type="ARBA" id="ARBA00002167"/>
    </source>
</evidence>
<dbReference type="InterPro" id="IPR035965">
    <property type="entry name" value="PAS-like_dom_sf"/>
</dbReference>
<dbReference type="InterPro" id="IPR000014">
    <property type="entry name" value="PAS"/>
</dbReference>
<dbReference type="AlphaFoldDB" id="A0A1X6ZSI6"/>
<feature type="domain" description="PAS" evidence="13">
    <location>
        <begin position="145"/>
        <end position="197"/>
    </location>
</feature>
<dbReference type="GO" id="GO:0005524">
    <property type="term" value="F:ATP binding"/>
    <property type="evidence" value="ECO:0007669"/>
    <property type="project" value="UniProtKB-KW"/>
</dbReference>
<dbReference type="PANTHER" id="PTHR32071:SF117">
    <property type="entry name" value="PTS-DEPENDENT DIHYDROXYACETONE KINASE OPERON REGULATORY PROTEIN-RELATED"/>
    <property type="match status" value="1"/>
</dbReference>
<dbReference type="Gene3D" id="3.40.50.300">
    <property type="entry name" value="P-loop containing nucleotide triphosphate hydrolases"/>
    <property type="match status" value="1"/>
</dbReference>
<comment type="subunit">
    <text evidence="2">Interacts with sigma-54.</text>
</comment>
<evidence type="ECO:0000256" key="9">
    <source>
        <dbReference type="ARBA" id="ARBA00023159"/>
    </source>
</evidence>
<dbReference type="SMART" id="SM00086">
    <property type="entry name" value="PAC"/>
    <property type="match status" value="2"/>
</dbReference>
<dbReference type="InterPro" id="IPR000700">
    <property type="entry name" value="PAS-assoc_C"/>
</dbReference>
<keyword evidence="9" id="KW-0010">Activator</keyword>
<dbReference type="InterPro" id="IPR003593">
    <property type="entry name" value="AAA+_ATPase"/>
</dbReference>
<dbReference type="InterPro" id="IPR025944">
    <property type="entry name" value="Sigma_54_int_dom_CS"/>
</dbReference>
<protein>
    <recommendedName>
        <fullName evidence="3">Nif-specific regulatory protein</fullName>
    </recommendedName>
</protein>
<proteinExistence type="predicted"/>
<evidence type="ECO:0000256" key="6">
    <source>
        <dbReference type="ARBA" id="ARBA00023012"/>
    </source>
</evidence>
<gene>
    <name evidence="15" type="primary">fhlA</name>
    <name evidence="15" type="ORF">ROG8370_02764</name>
</gene>
<sequence>MHDLSLSPDSLLAALPEATVIIDLARDRILAANPRAARLLEIAPDHEAAFSPLLGKSLPQFIVFVDEIAHRSEAWSRELSLHTTTGTPISAELRGRMIDGAPASLLLTILDLTELDRHAEITETSDLHRSGLLEWRHAQGFFAELERQNQLILNAAGEGIYGVNAEGKTTFLNRAAQEMLGWTSDDLLGQDIHSVIHHHHLNGDLYHSHDCPIYQSFRFEQVNRIEDEVFWRKDGKPIRVEYVSTPIYDQKVLAGAVVIFRDITERKENERKLREAMDQVARLRDRLEQENAYLQEAITSERAHHDIIGSSPAIRQLLTKIELVAETDATVLISGEAGTGKALVATAIHKDSPRRRRPLIHFKCGSVGADAIEGELFGQIRGAFPGALRDKPGKLELAHGGTLFLDDIGELPLEHQGRLLSALQDRRVTRVGDNRTRDLDIRVIAAAATSLEKEVAAGRLREDLFLYLNVFPITCLPLRDHPEDIPELASHLLTLACKRLGRPKPVITERVMTRLAAYGWPGNVRELRNVIERAAIVSKGGKLIVELGEGHSLAASDQSAILTEAEMQQAVRRNILACLRETGGKVAGPDGAAAVMGVQPTTLYSRLRKFNIAPEEWKAP</sequence>
<dbReference type="PROSITE" id="PS50112">
    <property type="entry name" value="PAS"/>
    <property type="match status" value="1"/>
</dbReference>
<keyword evidence="8" id="KW-0238">DNA-binding</keyword>
<dbReference type="CDD" id="cd00130">
    <property type="entry name" value="PAS"/>
    <property type="match status" value="2"/>
</dbReference>
<dbReference type="SMART" id="SM00382">
    <property type="entry name" value="AAA"/>
    <property type="match status" value="1"/>
</dbReference>
<dbReference type="Gene3D" id="3.30.450.20">
    <property type="entry name" value="PAS domain"/>
    <property type="match status" value="2"/>
</dbReference>
<dbReference type="Pfam" id="PF13188">
    <property type="entry name" value="PAS_8"/>
    <property type="match status" value="1"/>
</dbReference>
<evidence type="ECO:0000256" key="8">
    <source>
        <dbReference type="ARBA" id="ARBA00023125"/>
    </source>
</evidence>
<dbReference type="GO" id="GO:0006355">
    <property type="term" value="P:regulation of DNA-templated transcription"/>
    <property type="evidence" value="ECO:0007669"/>
    <property type="project" value="InterPro"/>
</dbReference>
<dbReference type="RefSeq" id="WP_085827742.1">
    <property type="nucleotide sequence ID" value="NZ_FWFJ01000029.1"/>
</dbReference>
<keyword evidence="10" id="KW-0804">Transcription</keyword>
<dbReference type="CDD" id="cd00009">
    <property type="entry name" value="AAA"/>
    <property type="match status" value="1"/>
</dbReference>
<evidence type="ECO:0000256" key="3">
    <source>
        <dbReference type="ARBA" id="ARBA00015308"/>
    </source>
</evidence>
<name>A0A1X6ZSI6_9RHOB</name>
<dbReference type="GO" id="GO:0016829">
    <property type="term" value="F:lyase activity"/>
    <property type="evidence" value="ECO:0007669"/>
    <property type="project" value="UniProtKB-KW"/>
</dbReference>
<dbReference type="SMART" id="SM00091">
    <property type="entry name" value="PAS"/>
    <property type="match status" value="2"/>
</dbReference>
<dbReference type="InterPro" id="IPR002078">
    <property type="entry name" value="Sigma_54_int"/>
</dbReference>
<dbReference type="Gene3D" id="1.10.10.60">
    <property type="entry name" value="Homeodomain-like"/>
    <property type="match status" value="1"/>
</dbReference>
<dbReference type="EMBL" id="FWFJ01000029">
    <property type="protein sequence ID" value="SLN60094.1"/>
    <property type="molecule type" value="Genomic_DNA"/>
</dbReference>
<dbReference type="SUPFAM" id="SSF52540">
    <property type="entry name" value="P-loop containing nucleoside triphosphate hydrolases"/>
    <property type="match status" value="1"/>
</dbReference>
<feature type="domain" description="PAC" evidence="14">
    <location>
        <begin position="223"/>
        <end position="275"/>
    </location>
</feature>
<dbReference type="InterPro" id="IPR058031">
    <property type="entry name" value="AAA_lid_NorR"/>
</dbReference>
<dbReference type="Pfam" id="PF00158">
    <property type="entry name" value="Sigma54_activat"/>
    <property type="match status" value="1"/>
</dbReference>
<dbReference type="NCBIfam" id="TIGR00229">
    <property type="entry name" value="sensory_box"/>
    <property type="match status" value="1"/>
</dbReference>
<feature type="coiled-coil region" evidence="11">
    <location>
        <begin position="266"/>
        <end position="297"/>
    </location>
</feature>
<organism evidence="15 16">
    <name type="scientific">Roseovarius gaetbuli</name>
    <dbReference type="NCBI Taxonomy" id="1356575"/>
    <lineage>
        <taxon>Bacteria</taxon>
        <taxon>Pseudomonadati</taxon>
        <taxon>Pseudomonadota</taxon>
        <taxon>Alphaproteobacteria</taxon>
        <taxon>Rhodobacterales</taxon>
        <taxon>Roseobacteraceae</taxon>
        <taxon>Roseovarius</taxon>
    </lineage>
</organism>
<dbReference type="GO" id="GO:0000160">
    <property type="term" value="P:phosphorelay signal transduction system"/>
    <property type="evidence" value="ECO:0007669"/>
    <property type="project" value="UniProtKB-KW"/>
</dbReference>
<dbReference type="Pfam" id="PF00989">
    <property type="entry name" value="PAS"/>
    <property type="match status" value="1"/>
</dbReference>
<dbReference type="PROSITE" id="PS00688">
    <property type="entry name" value="SIGMA54_INTERACT_3"/>
    <property type="match status" value="1"/>
</dbReference>
<accession>A0A1X6ZSI6</accession>
<dbReference type="PROSITE" id="PS50113">
    <property type="entry name" value="PAC"/>
    <property type="match status" value="1"/>
</dbReference>
<dbReference type="InterPro" id="IPR001610">
    <property type="entry name" value="PAC"/>
</dbReference>
<evidence type="ECO:0000256" key="11">
    <source>
        <dbReference type="SAM" id="Coils"/>
    </source>
</evidence>
<feature type="domain" description="Sigma-54 factor interaction" evidence="12">
    <location>
        <begin position="307"/>
        <end position="536"/>
    </location>
</feature>
<keyword evidence="16" id="KW-1185">Reference proteome</keyword>
<evidence type="ECO:0000256" key="5">
    <source>
        <dbReference type="ARBA" id="ARBA00022840"/>
    </source>
</evidence>
<evidence type="ECO:0000259" key="14">
    <source>
        <dbReference type="PROSITE" id="PS50113"/>
    </source>
</evidence>
<evidence type="ECO:0000313" key="15">
    <source>
        <dbReference type="EMBL" id="SLN60094.1"/>
    </source>
</evidence>
<keyword evidence="6" id="KW-0902">Two-component regulatory system</keyword>
<dbReference type="OrthoDB" id="9805953at2"/>